<evidence type="ECO:0000256" key="1">
    <source>
        <dbReference type="ARBA" id="ARBA00004613"/>
    </source>
</evidence>
<evidence type="ECO:0000313" key="6">
    <source>
        <dbReference type="EMBL" id="KAK1804301.1"/>
    </source>
</evidence>
<dbReference type="Gene3D" id="1.20.1250.10">
    <property type="match status" value="2"/>
</dbReference>
<feature type="compositionally biased region" description="Gly residues" evidence="5">
    <location>
        <begin position="188"/>
        <end position="198"/>
    </location>
</feature>
<feature type="compositionally biased region" description="Polar residues" evidence="5">
    <location>
        <begin position="261"/>
        <end position="281"/>
    </location>
</feature>
<evidence type="ECO:0008006" key="8">
    <source>
        <dbReference type="Google" id="ProtNLM"/>
    </source>
</evidence>
<dbReference type="PANTHER" id="PTHR21353:SF7">
    <property type="entry name" value="CARDIOTROPHIN-LIKE CYTOKINE FACTOR 1"/>
    <property type="match status" value="1"/>
</dbReference>
<evidence type="ECO:0000256" key="2">
    <source>
        <dbReference type="ARBA" id="ARBA00007432"/>
    </source>
</evidence>
<dbReference type="InterPro" id="IPR010681">
    <property type="entry name" value="PRF/CT"/>
</dbReference>
<dbReference type="Proteomes" id="UP001239994">
    <property type="component" value="Unassembled WGS sequence"/>
</dbReference>
<comment type="similarity">
    <text evidence="2">Belongs to the IL-6 superfamily.</text>
</comment>
<keyword evidence="4" id="KW-0964">Secreted</keyword>
<name>A0AAD9E417_9TELE</name>
<dbReference type="AlphaFoldDB" id="A0AAD9E417"/>
<keyword evidence="3" id="KW-0202">Cytokine</keyword>
<organism evidence="6 7">
    <name type="scientific">Electrophorus voltai</name>
    <dbReference type="NCBI Taxonomy" id="2609070"/>
    <lineage>
        <taxon>Eukaryota</taxon>
        <taxon>Metazoa</taxon>
        <taxon>Chordata</taxon>
        <taxon>Craniata</taxon>
        <taxon>Vertebrata</taxon>
        <taxon>Euteleostomi</taxon>
        <taxon>Actinopterygii</taxon>
        <taxon>Neopterygii</taxon>
        <taxon>Teleostei</taxon>
        <taxon>Ostariophysi</taxon>
        <taxon>Gymnotiformes</taxon>
        <taxon>Gymnotoidei</taxon>
        <taxon>Gymnotidae</taxon>
        <taxon>Electrophorus</taxon>
    </lineage>
</organism>
<dbReference type="EMBL" id="JAROKS010000004">
    <property type="protein sequence ID" value="KAK1804301.1"/>
    <property type="molecule type" value="Genomic_DNA"/>
</dbReference>
<evidence type="ECO:0000313" key="7">
    <source>
        <dbReference type="Proteomes" id="UP001239994"/>
    </source>
</evidence>
<feature type="non-terminal residue" evidence="6">
    <location>
        <position position="428"/>
    </location>
</feature>
<comment type="subcellular location">
    <subcellularLocation>
        <location evidence="1">Secreted</location>
    </subcellularLocation>
</comment>
<keyword evidence="7" id="KW-1185">Reference proteome</keyword>
<protein>
    <recommendedName>
        <fullName evidence="8">Cardiotrophin-like cytokine factor 1</fullName>
    </recommendedName>
</protein>
<dbReference type="SUPFAM" id="SSF47266">
    <property type="entry name" value="4-helical cytokines"/>
    <property type="match status" value="1"/>
</dbReference>
<evidence type="ECO:0000256" key="4">
    <source>
        <dbReference type="ARBA" id="ARBA00022525"/>
    </source>
</evidence>
<comment type="caution">
    <text evidence="6">The sequence shown here is derived from an EMBL/GenBank/DDBJ whole genome shotgun (WGS) entry which is preliminary data.</text>
</comment>
<accession>A0AAD9E417</accession>
<evidence type="ECO:0000256" key="3">
    <source>
        <dbReference type="ARBA" id="ARBA00022514"/>
    </source>
</evidence>
<evidence type="ECO:0000256" key="5">
    <source>
        <dbReference type="SAM" id="MobiDB-lite"/>
    </source>
</evidence>
<feature type="region of interest" description="Disordered" evidence="5">
    <location>
        <begin position="167"/>
        <end position="244"/>
    </location>
</feature>
<proteinExistence type="inferred from homology"/>
<dbReference type="GO" id="GO:0005125">
    <property type="term" value="F:cytokine activity"/>
    <property type="evidence" value="ECO:0007669"/>
    <property type="project" value="UniProtKB-KW"/>
</dbReference>
<reference evidence="6" key="1">
    <citation type="submission" date="2023-03" db="EMBL/GenBank/DDBJ databases">
        <title>Electrophorus voltai genome.</title>
        <authorList>
            <person name="Bian C."/>
        </authorList>
    </citation>
    <scope>NUCLEOTIDE SEQUENCE</scope>
    <source>
        <strain evidence="6">CB-2022</strain>
        <tissue evidence="6">Muscle</tissue>
    </source>
</reference>
<dbReference type="PANTHER" id="PTHR21353">
    <property type="match status" value="1"/>
</dbReference>
<gene>
    <name evidence="6" type="ORF">P4O66_020331</name>
</gene>
<feature type="region of interest" description="Disordered" evidence="5">
    <location>
        <begin position="256"/>
        <end position="281"/>
    </location>
</feature>
<dbReference type="InterPro" id="IPR009079">
    <property type="entry name" value="4_helix_cytokine-like_core"/>
</dbReference>
<sequence>MLLLAAMVGCVQVEDRAVTLSNERNSIERTYELTKYLDHQLKEIKDTYLLYLGPPFSDPDFSPPRPNISSLAVPSAATRVDLWRGLENGARLAQNQRAYSVLLCAVRELARSTLCPYLQSSLLHFCSGLSGLLGSISGLMNALGYTPPLRGNAPPSQKYALPLTSSNQRENLNSPAPLRSHAPRSRGVQGGLATGGAKGRASGSEPERKRDRERERGERGRRGRRREGESWAEREEDEREEGLERWGRRRKLLTVEEDGKQASQSYSKNTTANINASTKSNVNNTHLSSMNYFRQYDEGRYANISSILSHGQFTTATVMKQDRRISKEEDTERFQENVPLLFSSPSIHPGRSERSLPSPHPTFSPLTLLYPYEGVASDGHAPLTTPALSPRPALNDFTRKVEGFWVLRELQSWLWRSAKDFTRLKKRL</sequence>
<feature type="compositionally biased region" description="Basic and acidic residues" evidence="5">
    <location>
        <begin position="205"/>
        <end position="233"/>
    </location>
</feature>
<dbReference type="GO" id="GO:0007166">
    <property type="term" value="P:cell surface receptor signaling pathway"/>
    <property type="evidence" value="ECO:0007669"/>
    <property type="project" value="TreeGrafter"/>
</dbReference>
<dbReference type="GO" id="GO:0005615">
    <property type="term" value="C:extracellular space"/>
    <property type="evidence" value="ECO:0007669"/>
    <property type="project" value="UniProtKB-KW"/>
</dbReference>